<dbReference type="EMBL" id="JABUFE010000001">
    <property type="protein sequence ID" value="NSX53891.1"/>
    <property type="molecule type" value="Genomic_DNA"/>
</dbReference>
<keyword evidence="4 6" id="KW-0378">Hydrolase</keyword>
<protein>
    <recommendedName>
        <fullName evidence="6">Serine protease</fullName>
        <ecNumber evidence="6">3.4.21.-</ecNumber>
    </recommendedName>
</protein>
<evidence type="ECO:0000256" key="2">
    <source>
        <dbReference type="ARBA" id="ARBA00022670"/>
    </source>
</evidence>
<dbReference type="InterPro" id="IPR008256">
    <property type="entry name" value="Peptidase_S1B"/>
</dbReference>
<evidence type="ECO:0000256" key="1">
    <source>
        <dbReference type="ARBA" id="ARBA00008764"/>
    </source>
</evidence>
<evidence type="ECO:0000259" key="7">
    <source>
        <dbReference type="PROSITE" id="PS50240"/>
    </source>
</evidence>
<dbReference type="PROSITE" id="PS00134">
    <property type="entry name" value="TRYPSIN_HIS"/>
    <property type="match status" value="1"/>
</dbReference>
<dbReference type="SMART" id="SM00020">
    <property type="entry name" value="Tryp_SPc"/>
    <property type="match status" value="1"/>
</dbReference>
<dbReference type="InterPro" id="IPR043504">
    <property type="entry name" value="Peptidase_S1_PA_chymotrypsin"/>
</dbReference>
<gene>
    <name evidence="8" type="ORF">HRQ87_03660</name>
</gene>
<evidence type="ECO:0000256" key="6">
    <source>
        <dbReference type="RuleBase" id="RU004296"/>
    </source>
</evidence>
<keyword evidence="3" id="KW-0732">Signal</keyword>
<dbReference type="InterPro" id="IPR001254">
    <property type="entry name" value="Trypsin_dom"/>
</dbReference>
<accession>A0ABX2IPH6</accession>
<evidence type="ECO:0000256" key="5">
    <source>
        <dbReference type="ARBA" id="ARBA00022825"/>
    </source>
</evidence>
<sequence>MLAAPLLADDSGLMQMQTADDSRGWDAVGQLDISGRGFCTASLIAPDLVLTAAHCLFDQNTGAPLDHNKMQFLAGWRNGRAQSYREIKRVVVHPDYKFNTDVGGGRIRNDIAVLQLIRPIRDTRITPFQMNSRPRKGAKVGVVSYAHDRSNAPSIQDSCHVLARRHGTLVMSCEVDFGSSGSPVFTFEQGEPKIVSIISAKAEMDGRDVSIGTDLNGPLAVIMAELTNGKGYTVDNTQNLRRLSTPQDRGDIGAQFVRP</sequence>
<evidence type="ECO:0000256" key="4">
    <source>
        <dbReference type="ARBA" id="ARBA00022801"/>
    </source>
</evidence>
<name>A0ABX2IPH6_9RHOB</name>
<comment type="caution">
    <text evidence="8">The sequence shown here is derived from an EMBL/GenBank/DDBJ whole genome shotgun (WGS) entry which is preliminary data.</text>
</comment>
<evidence type="ECO:0000313" key="8">
    <source>
        <dbReference type="EMBL" id="NSX53891.1"/>
    </source>
</evidence>
<reference evidence="8 9" key="1">
    <citation type="submission" date="2020-06" db="EMBL/GenBank/DDBJ databases">
        <title>Sulfitobacter algicola sp. nov., isolated from green algae.</title>
        <authorList>
            <person name="Wang C."/>
        </authorList>
    </citation>
    <scope>NUCLEOTIDE SEQUENCE [LARGE SCALE GENOMIC DNA]</scope>
    <source>
        <strain evidence="8 9">1151</strain>
    </source>
</reference>
<dbReference type="PANTHER" id="PTHR15462">
    <property type="entry name" value="SERINE PROTEASE"/>
    <property type="match status" value="1"/>
</dbReference>
<evidence type="ECO:0000256" key="3">
    <source>
        <dbReference type="ARBA" id="ARBA00022729"/>
    </source>
</evidence>
<dbReference type="EC" id="3.4.21.-" evidence="6"/>
<keyword evidence="5 6" id="KW-0720">Serine protease</keyword>
<feature type="domain" description="Peptidase S1" evidence="7">
    <location>
        <begin position="6"/>
        <end position="233"/>
    </location>
</feature>
<dbReference type="Pfam" id="PF00089">
    <property type="entry name" value="Trypsin"/>
    <property type="match status" value="1"/>
</dbReference>
<dbReference type="Proteomes" id="UP000777935">
    <property type="component" value="Unassembled WGS sequence"/>
</dbReference>
<dbReference type="InterPro" id="IPR050966">
    <property type="entry name" value="Glutamyl_endopeptidase"/>
</dbReference>
<dbReference type="PRINTS" id="PR00839">
    <property type="entry name" value="V8PROTEASE"/>
</dbReference>
<keyword evidence="2 6" id="KW-0645">Protease</keyword>
<organism evidence="8 9">
    <name type="scientific">Parasulfitobacter algicola</name>
    <dbReference type="NCBI Taxonomy" id="2614809"/>
    <lineage>
        <taxon>Bacteria</taxon>
        <taxon>Pseudomonadati</taxon>
        <taxon>Pseudomonadota</taxon>
        <taxon>Alphaproteobacteria</taxon>
        <taxon>Rhodobacterales</taxon>
        <taxon>Roseobacteraceae</taxon>
        <taxon>Parasulfitobacter</taxon>
    </lineage>
</organism>
<keyword evidence="9" id="KW-1185">Reference proteome</keyword>
<proteinExistence type="inferred from homology"/>
<dbReference type="InterPro" id="IPR018114">
    <property type="entry name" value="TRYPSIN_HIS"/>
</dbReference>
<dbReference type="PANTHER" id="PTHR15462:SF8">
    <property type="entry name" value="SERINE PROTEASE"/>
    <property type="match status" value="1"/>
</dbReference>
<comment type="similarity">
    <text evidence="1 6">Belongs to the peptidase S1B family.</text>
</comment>
<dbReference type="Gene3D" id="2.40.10.10">
    <property type="entry name" value="Trypsin-like serine proteases"/>
    <property type="match status" value="2"/>
</dbReference>
<dbReference type="PROSITE" id="PS50240">
    <property type="entry name" value="TRYPSIN_DOM"/>
    <property type="match status" value="1"/>
</dbReference>
<evidence type="ECO:0000313" key="9">
    <source>
        <dbReference type="Proteomes" id="UP000777935"/>
    </source>
</evidence>
<dbReference type="SUPFAM" id="SSF50494">
    <property type="entry name" value="Trypsin-like serine proteases"/>
    <property type="match status" value="1"/>
</dbReference>
<dbReference type="InterPro" id="IPR009003">
    <property type="entry name" value="Peptidase_S1_PA"/>
</dbReference>